<reference evidence="1 2" key="1">
    <citation type="journal article" date="2019" name="Int. J. Syst. Evol. Microbiol.">
        <title>Anaerobacillus alkaliphilus sp. nov., a novel alkaliphilic and moderately halophilic bacterium.</title>
        <authorList>
            <person name="Borsodi A.K."/>
            <person name="Aszalos J.M."/>
            <person name="Bihari P."/>
            <person name="Nagy I."/>
            <person name="Schumann P."/>
            <person name="Sproer C."/>
            <person name="Kovacs A.L."/>
            <person name="Boka K."/>
            <person name="Dobosy P."/>
            <person name="Ovari M."/>
            <person name="Szili-Kovacs T."/>
            <person name="Toth E."/>
        </authorList>
    </citation>
    <scope>NUCLEOTIDE SEQUENCE [LARGE SCALE GENOMIC DNA]</scope>
    <source>
        <strain evidence="1 2">B16-10</strain>
    </source>
</reference>
<proteinExistence type="predicted"/>
<gene>
    <name evidence="1" type="ORF">DS745_11855</name>
</gene>
<organism evidence="1 2">
    <name type="scientific">Anaerobacillus alkaliphilus</name>
    <dbReference type="NCBI Taxonomy" id="1548597"/>
    <lineage>
        <taxon>Bacteria</taxon>
        <taxon>Bacillati</taxon>
        <taxon>Bacillota</taxon>
        <taxon>Bacilli</taxon>
        <taxon>Bacillales</taxon>
        <taxon>Bacillaceae</taxon>
        <taxon>Anaerobacillus</taxon>
    </lineage>
</organism>
<accession>A0A4Q0VRY4</accession>
<dbReference type="Proteomes" id="UP000290649">
    <property type="component" value="Unassembled WGS sequence"/>
</dbReference>
<keyword evidence="2" id="KW-1185">Reference proteome</keyword>
<evidence type="ECO:0000313" key="2">
    <source>
        <dbReference type="Proteomes" id="UP000290649"/>
    </source>
</evidence>
<name>A0A4Q0VRY4_9BACI</name>
<comment type="caution">
    <text evidence="1">The sequence shown here is derived from an EMBL/GenBank/DDBJ whole genome shotgun (WGS) entry which is preliminary data.</text>
</comment>
<protein>
    <submittedName>
        <fullName evidence="1">Uncharacterized protein</fullName>
    </submittedName>
</protein>
<dbReference type="EMBL" id="QOUX01000039">
    <property type="protein sequence ID" value="RXJ00221.1"/>
    <property type="molecule type" value="Genomic_DNA"/>
</dbReference>
<evidence type="ECO:0000313" key="1">
    <source>
        <dbReference type="EMBL" id="RXJ00221.1"/>
    </source>
</evidence>
<dbReference type="AlphaFoldDB" id="A0A4Q0VRY4"/>
<sequence>MAKTRKEGSNFVLVFSFIMKKEGDSKDHRKMTFEAQPLSYLQSSVFIFLFMLDELILSGRGTPPTQN</sequence>